<dbReference type="AlphaFoldDB" id="A0A914Q8B4"/>
<evidence type="ECO:0000313" key="3">
    <source>
        <dbReference type="WBParaSite" id="PDA_v2.g27781.t1"/>
    </source>
</evidence>
<dbReference type="Proteomes" id="UP000887578">
    <property type="component" value="Unplaced"/>
</dbReference>
<accession>A0A914Q8B4</accession>
<name>A0A914Q8B4_9BILA</name>
<proteinExistence type="predicted"/>
<protein>
    <submittedName>
        <fullName evidence="3">Uncharacterized protein</fullName>
    </submittedName>
</protein>
<evidence type="ECO:0000313" key="2">
    <source>
        <dbReference type="Proteomes" id="UP000887578"/>
    </source>
</evidence>
<feature type="compositionally biased region" description="Basic and acidic residues" evidence="1">
    <location>
        <begin position="84"/>
        <end position="95"/>
    </location>
</feature>
<evidence type="ECO:0000256" key="1">
    <source>
        <dbReference type="SAM" id="MobiDB-lite"/>
    </source>
</evidence>
<sequence>MILRHQGKLVKLVFDLNRKASVINFHRWYSKKESLPAHVLETLGKAHKRQISAVEPPKIKPLPSPVVPREEPVSTPKLPPAPLKKPDAPIRTEEPVDVKASRIGTIMSSSTAEANELDKRMAYYMITVSY</sequence>
<feature type="region of interest" description="Disordered" evidence="1">
    <location>
        <begin position="56"/>
        <end position="95"/>
    </location>
</feature>
<dbReference type="WBParaSite" id="PDA_v2.g27781.t1">
    <property type="protein sequence ID" value="PDA_v2.g27781.t1"/>
    <property type="gene ID" value="PDA_v2.g27781"/>
</dbReference>
<keyword evidence="2" id="KW-1185">Reference proteome</keyword>
<organism evidence="2 3">
    <name type="scientific">Panagrolaimus davidi</name>
    <dbReference type="NCBI Taxonomy" id="227884"/>
    <lineage>
        <taxon>Eukaryota</taxon>
        <taxon>Metazoa</taxon>
        <taxon>Ecdysozoa</taxon>
        <taxon>Nematoda</taxon>
        <taxon>Chromadorea</taxon>
        <taxon>Rhabditida</taxon>
        <taxon>Tylenchina</taxon>
        <taxon>Panagrolaimomorpha</taxon>
        <taxon>Panagrolaimoidea</taxon>
        <taxon>Panagrolaimidae</taxon>
        <taxon>Panagrolaimus</taxon>
    </lineage>
</organism>
<reference evidence="3" key="1">
    <citation type="submission" date="2022-11" db="UniProtKB">
        <authorList>
            <consortium name="WormBaseParasite"/>
        </authorList>
    </citation>
    <scope>IDENTIFICATION</scope>
</reference>